<protein>
    <recommendedName>
        <fullName evidence="3">Cytochrome P450</fullName>
    </recommendedName>
</protein>
<dbReference type="InterPro" id="IPR036396">
    <property type="entry name" value="Cyt_P450_sf"/>
</dbReference>
<dbReference type="EMBL" id="JARKIE010000004">
    <property type="protein sequence ID" value="KAJ7708356.1"/>
    <property type="molecule type" value="Genomic_DNA"/>
</dbReference>
<dbReference type="AlphaFoldDB" id="A0AAD7MAS4"/>
<dbReference type="GO" id="GO:0004497">
    <property type="term" value="F:monooxygenase activity"/>
    <property type="evidence" value="ECO:0007669"/>
    <property type="project" value="InterPro"/>
</dbReference>
<dbReference type="GO" id="GO:0020037">
    <property type="term" value="F:heme binding"/>
    <property type="evidence" value="ECO:0007669"/>
    <property type="project" value="InterPro"/>
</dbReference>
<evidence type="ECO:0008006" key="3">
    <source>
        <dbReference type="Google" id="ProtNLM"/>
    </source>
</evidence>
<dbReference type="GO" id="GO:0005506">
    <property type="term" value="F:iron ion binding"/>
    <property type="evidence" value="ECO:0007669"/>
    <property type="project" value="InterPro"/>
</dbReference>
<keyword evidence="2" id="KW-1185">Reference proteome</keyword>
<gene>
    <name evidence="1" type="ORF">B0H17DRAFT_455089</name>
</gene>
<dbReference type="GO" id="GO:0016705">
    <property type="term" value="F:oxidoreductase activity, acting on paired donors, with incorporation or reduction of molecular oxygen"/>
    <property type="evidence" value="ECO:0007669"/>
    <property type="project" value="InterPro"/>
</dbReference>
<organism evidence="1 2">
    <name type="scientific">Mycena rosella</name>
    <name type="common">Pink bonnet</name>
    <name type="synonym">Agaricus rosellus</name>
    <dbReference type="NCBI Taxonomy" id="1033263"/>
    <lineage>
        <taxon>Eukaryota</taxon>
        <taxon>Fungi</taxon>
        <taxon>Dikarya</taxon>
        <taxon>Basidiomycota</taxon>
        <taxon>Agaricomycotina</taxon>
        <taxon>Agaricomycetes</taxon>
        <taxon>Agaricomycetidae</taxon>
        <taxon>Agaricales</taxon>
        <taxon>Marasmiineae</taxon>
        <taxon>Mycenaceae</taxon>
        <taxon>Mycena</taxon>
    </lineage>
</organism>
<dbReference type="Gene3D" id="1.10.630.10">
    <property type="entry name" value="Cytochrome P450"/>
    <property type="match status" value="1"/>
</dbReference>
<reference evidence="1" key="1">
    <citation type="submission" date="2023-03" db="EMBL/GenBank/DDBJ databases">
        <title>Massive genome expansion in bonnet fungi (Mycena s.s.) driven by repeated elements and novel gene families across ecological guilds.</title>
        <authorList>
            <consortium name="Lawrence Berkeley National Laboratory"/>
            <person name="Harder C.B."/>
            <person name="Miyauchi S."/>
            <person name="Viragh M."/>
            <person name="Kuo A."/>
            <person name="Thoen E."/>
            <person name="Andreopoulos B."/>
            <person name="Lu D."/>
            <person name="Skrede I."/>
            <person name="Drula E."/>
            <person name="Henrissat B."/>
            <person name="Morin E."/>
            <person name="Kohler A."/>
            <person name="Barry K."/>
            <person name="LaButti K."/>
            <person name="Morin E."/>
            <person name="Salamov A."/>
            <person name="Lipzen A."/>
            <person name="Mereny Z."/>
            <person name="Hegedus B."/>
            <person name="Baldrian P."/>
            <person name="Stursova M."/>
            <person name="Weitz H."/>
            <person name="Taylor A."/>
            <person name="Grigoriev I.V."/>
            <person name="Nagy L.G."/>
            <person name="Martin F."/>
            <person name="Kauserud H."/>
        </authorList>
    </citation>
    <scope>NUCLEOTIDE SEQUENCE</scope>
    <source>
        <strain evidence="1">CBHHK067</strain>
    </source>
</reference>
<evidence type="ECO:0000313" key="1">
    <source>
        <dbReference type="EMBL" id="KAJ7708356.1"/>
    </source>
</evidence>
<comment type="caution">
    <text evidence="1">The sequence shown here is derived from an EMBL/GenBank/DDBJ whole genome shotgun (WGS) entry which is preliminary data.</text>
</comment>
<dbReference type="SUPFAM" id="SSF48264">
    <property type="entry name" value="Cytochrome P450"/>
    <property type="match status" value="1"/>
</dbReference>
<dbReference type="Proteomes" id="UP001221757">
    <property type="component" value="Unassembled WGS sequence"/>
</dbReference>
<proteinExistence type="predicted"/>
<sequence length="142" mass="16388">MLKETGFLALCLFTVTIIWVSRRLRSSRRPIAIPGPKPTSWFYGTRHLLQRCTRLIFPGNIYQLFRSKEYGEHEFQWQEMYGPVYSVKGWFGTSRLMISDPLTAKFVLNSRVFVPGPSMEKGINILFGDECSDCSPNDQGDR</sequence>
<evidence type="ECO:0000313" key="2">
    <source>
        <dbReference type="Proteomes" id="UP001221757"/>
    </source>
</evidence>
<accession>A0AAD7MAS4</accession>
<name>A0AAD7MAS4_MYCRO</name>